<evidence type="ECO:0000256" key="3">
    <source>
        <dbReference type="ARBA" id="ARBA00022833"/>
    </source>
</evidence>
<feature type="compositionally biased region" description="Polar residues" evidence="5">
    <location>
        <begin position="413"/>
        <end position="430"/>
    </location>
</feature>
<gene>
    <name evidence="7" type="ORF">SK128_007646</name>
</gene>
<dbReference type="InterPro" id="IPR001965">
    <property type="entry name" value="Znf_PHD"/>
</dbReference>
<proteinExistence type="predicted"/>
<evidence type="ECO:0000259" key="6">
    <source>
        <dbReference type="PROSITE" id="PS50016"/>
    </source>
</evidence>
<feature type="compositionally biased region" description="Polar residues" evidence="5">
    <location>
        <begin position="295"/>
        <end position="305"/>
    </location>
</feature>
<feature type="region of interest" description="Disordered" evidence="5">
    <location>
        <begin position="170"/>
        <end position="196"/>
    </location>
</feature>
<feature type="region of interest" description="Disordered" evidence="5">
    <location>
        <begin position="469"/>
        <end position="648"/>
    </location>
</feature>
<sequence length="648" mass="69891">MKERLDQLITEYRQLTQEEVDLRAKFSKMEEGCEKMKSENDILLNKALEMHDLLKGLAGRPLPLPPVVAALHNPPSPPIPTRPLPKGSLRTPIMTKAAAKMMMTEQVPPVGDSGTAALTLNRCRVCQQTKEQHLLIECDTCGHYYHLSCLDPPLTRMPKKTKQMGWQCSDCCKSDSDKASEVDTAAPRRLRRNIKEPAKFSPSVAYESKISEAEKNQQSIQAITNIKTQLNTEKSPSHLYHPGVASLSADSVSVSHSEPASSGVKRRQSTDGKKGSANKRRKSQGESYSEPAVGNSMSMEPSSLSRGKREQNQLIVQEDTSQIGKGIKVSSDKVPPQDTSETTKSPGTTSSSKVVSQEASKVPGSKMEDLSSQVPQASTSSPSRLRRLPPDTTVTPLPGKLSSPSRGGRKSQVESNTELPEVKQSQNSLPVQGPGEVVSSALNAPVSNGEAVDLYNRRRGGSSIHLDTSIESLPSAASLNSPTSESFYSAEDDPCSPRKEKRHRDGSKKKKKDKDKDKEQKRKKHHHRDKHLGEMASEMVTPVRIKIKPLPPRPSADAAGASNFPSTSSYSIASSSSVTSTSSLSSVNSSTTVTPSVSSVPSTVHSSYQTVTPPAGYPPLPPGYTLTQPMAPPATASSLAAPLYSSTT</sequence>
<feature type="region of interest" description="Disordered" evidence="5">
    <location>
        <begin position="250"/>
        <end position="457"/>
    </location>
</feature>
<keyword evidence="2 4" id="KW-0863">Zinc-finger</keyword>
<evidence type="ECO:0000313" key="8">
    <source>
        <dbReference type="Proteomes" id="UP001381693"/>
    </source>
</evidence>
<dbReference type="Pfam" id="PF00628">
    <property type="entry name" value="PHD"/>
    <property type="match status" value="1"/>
</dbReference>
<comment type="caution">
    <text evidence="7">The sequence shown here is derived from an EMBL/GenBank/DDBJ whole genome shotgun (WGS) entry which is preliminary data.</text>
</comment>
<keyword evidence="3" id="KW-0862">Zinc</keyword>
<dbReference type="InterPro" id="IPR011011">
    <property type="entry name" value="Znf_FYVE_PHD"/>
</dbReference>
<feature type="non-terminal residue" evidence="7">
    <location>
        <position position="648"/>
    </location>
</feature>
<evidence type="ECO:0000256" key="2">
    <source>
        <dbReference type="ARBA" id="ARBA00022771"/>
    </source>
</evidence>
<dbReference type="Proteomes" id="UP001381693">
    <property type="component" value="Unassembled WGS sequence"/>
</dbReference>
<protein>
    <recommendedName>
        <fullName evidence="6">PHD-type domain-containing protein</fullName>
    </recommendedName>
</protein>
<feature type="compositionally biased region" description="Basic and acidic residues" evidence="5">
    <location>
        <begin position="172"/>
        <end position="181"/>
    </location>
</feature>
<dbReference type="GO" id="GO:0008270">
    <property type="term" value="F:zinc ion binding"/>
    <property type="evidence" value="ECO:0007669"/>
    <property type="project" value="UniProtKB-KW"/>
</dbReference>
<evidence type="ECO:0000256" key="1">
    <source>
        <dbReference type="ARBA" id="ARBA00022723"/>
    </source>
</evidence>
<dbReference type="InterPro" id="IPR019787">
    <property type="entry name" value="Znf_PHD-finger"/>
</dbReference>
<dbReference type="EMBL" id="JAXCGZ010022749">
    <property type="protein sequence ID" value="KAK7025371.1"/>
    <property type="molecule type" value="Genomic_DNA"/>
</dbReference>
<feature type="compositionally biased region" description="Polar residues" evidence="5">
    <location>
        <begin position="312"/>
        <end position="323"/>
    </location>
</feature>
<organism evidence="7 8">
    <name type="scientific">Halocaridina rubra</name>
    <name type="common">Hawaiian red shrimp</name>
    <dbReference type="NCBI Taxonomy" id="373956"/>
    <lineage>
        <taxon>Eukaryota</taxon>
        <taxon>Metazoa</taxon>
        <taxon>Ecdysozoa</taxon>
        <taxon>Arthropoda</taxon>
        <taxon>Crustacea</taxon>
        <taxon>Multicrustacea</taxon>
        <taxon>Malacostraca</taxon>
        <taxon>Eumalacostraca</taxon>
        <taxon>Eucarida</taxon>
        <taxon>Decapoda</taxon>
        <taxon>Pleocyemata</taxon>
        <taxon>Caridea</taxon>
        <taxon>Atyoidea</taxon>
        <taxon>Atyidae</taxon>
        <taxon>Halocaridina</taxon>
    </lineage>
</organism>
<evidence type="ECO:0000256" key="4">
    <source>
        <dbReference type="PROSITE-ProRule" id="PRU00146"/>
    </source>
</evidence>
<dbReference type="AlphaFoldDB" id="A0AAN8WI40"/>
<feature type="compositionally biased region" description="Low complexity" evidence="5">
    <location>
        <begin position="250"/>
        <end position="263"/>
    </location>
</feature>
<feature type="compositionally biased region" description="Basic residues" evidence="5">
    <location>
        <begin position="499"/>
        <end position="513"/>
    </location>
</feature>
<feature type="compositionally biased region" description="Low complexity" evidence="5">
    <location>
        <begin position="623"/>
        <end position="648"/>
    </location>
</feature>
<feature type="compositionally biased region" description="Basic residues" evidence="5">
    <location>
        <begin position="521"/>
        <end position="530"/>
    </location>
</feature>
<feature type="compositionally biased region" description="Low complexity" evidence="5">
    <location>
        <begin position="339"/>
        <end position="352"/>
    </location>
</feature>
<dbReference type="CDD" id="cd15562">
    <property type="entry name" value="PHD2_PHF14"/>
    <property type="match status" value="1"/>
</dbReference>
<keyword evidence="8" id="KW-1185">Reference proteome</keyword>
<accession>A0AAN8WI40</accession>
<evidence type="ECO:0000313" key="7">
    <source>
        <dbReference type="EMBL" id="KAK7025371.1"/>
    </source>
</evidence>
<feature type="compositionally biased region" description="Polar residues" evidence="5">
    <location>
        <begin position="370"/>
        <end position="379"/>
    </location>
</feature>
<dbReference type="SUPFAM" id="SSF57903">
    <property type="entry name" value="FYVE/PHD zinc finger"/>
    <property type="match status" value="1"/>
</dbReference>
<dbReference type="SMART" id="SM00249">
    <property type="entry name" value="PHD"/>
    <property type="match status" value="1"/>
</dbReference>
<dbReference type="PROSITE" id="PS50016">
    <property type="entry name" value="ZF_PHD_2"/>
    <property type="match status" value="1"/>
</dbReference>
<keyword evidence="1" id="KW-0479">Metal-binding</keyword>
<evidence type="ECO:0000256" key="5">
    <source>
        <dbReference type="SAM" id="MobiDB-lite"/>
    </source>
</evidence>
<name>A0AAN8WI40_HALRR</name>
<dbReference type="Gene3D" id="2.30.30.1150">
    <property type="match status" value="1"/>
</dbReference>
<reference evidence="7 8" key="1">
    <citation type="submission" date="2023-11" db="EMBL/GenBank/DDBJ databases">
        <title>Halocaridina rubra genome assembly.</title>
        <authorList>
            <person name="Smith C."/>
        </authorList>
    </citation>
    <scope>NUCLEOTIDE SEQUENCE [LARGE SCALE GENOMIC DNA]</scope>
    <source>
        <strain evidence="7">EP-1</strain>
        <tissue evidence="7">Whole</tissue>
    </source>
</reference>
<feature type="domain" description="PHD-type" evidence="6">
    <location>
        <begin position="120"/>
        <end position="174"/>
    </location>
</feature>
<dbReference type="InterPro" id="IPR019786">
    <property type="entry name" value="Zinc_finger_PHD-type_CS"/>
</dbReference>
<feature type="compositionally biased region" description="Polar residues" evidence="5">
    <location>
        <begin position="469"/>
        <end position="487"/>
    </location>
</feature>
<dbReference type="PROSITE" id="PS01359">
    <property type="entry name" value="ZF_PHD_1"/>
    <property type="match status" value="1"/>
</dbReference>
<feature type="compositionally biased region" description="Low complexity" evidence="5">
    <location>
        <begin position="565"/>
        <end position="607"/>
    </location>
</feature>